<dbReference type="Proteomes" id="UP000078407">
    <property type="component" value="Unassembled WGS sequence"/>
</dbReference>
<accession>A0ABX2W6L8</accession>
<comment type="caution">
    <text evidence="2">The sequence shown here is derived from an EMBL/GenBank/DDBJ whole genome shotgun (WGS) entry which is preliminary data.</text>
</comment>
<reference evidence="2 3" key="1">
    <citation type="submission" date="2016-04" db="EMBL/GenBank/DDBJ databases">
        <title>ATOL: Assembling a taxonomically balanced genome-scale reconstruction of the evolutionary history of the Enterobacteriaceae.</title>
        <authorList>
            <person name="Plunkett G.III."/>
            <person name="Neeno-Eckwall E.C."/>
            <person name="Glasner J.D."/>
            <person name="Perna N.T."/>
        </authorList>
    </citation>
    <scope>NUCLEOTIDE SEQUENCE [LARGE SCALE GENOMIC DNA]</scope>
    <source>
        <strain evidence="2 3">ATCC 51602</strain>
    </source>
</reference>
<gene>
    <name evidence="2" type="ORF">M976_02690</name>
</gene>
<organism evidence="2 3">
    <name type="scientific">Buttiauxella ferragutiae ATCC 51602</name>
    <dbReference type="NCBI Taxonomy" id="1354252"/>
    <lineage>
        <taxon>Bacteria</taxon>
        <taxon>Pseudomonadati</taxon>
        <taxon>Pseudomonadota</taxon>
        <taxon>Gammaproteobacteria</taxon>
        <taxon>Enterobacterales</taxon>
        <taxon>Enterobacteriaceae</taxon>
        <taxon>Buttiauxella</taxon>
    </lineage>
</organism>
<evidence type="ECO:0000313" key="3">
    <source>
        <dbReference type="Proteomes" id="UP000078407"/>
    </source>
</evidence>
<dbReference type="EMBL" id="LXEQ01000045">
    <property type="protein sequence ID" value="OAT26529.1"/>
    <property type="molecule type" value="Genomic_DNA"/>
</dbReference>
<name>A0ABX2W6L8_9ENTR</name>
<dbReference type="Pfam" id="PF25759">
    <property type="entry name" value="HP1_ORF34"/>
    <property type="match status" value="1"/>
</dbReference>
<sequence length="182" mass="19222">MSQTALLALDGEGIVMQNMLVSPSMQFQEKDQSGQTSSTANAEQGIKAKELRVSGLVTFDDQAVLQRLFQIASATEASGSLKTYRIANATASAINFREGSFTGQIDAVPQEDRLAWQVSFTLREKGSVPEKKQARKGNATQSTKQTGGAAGGGGSSTAAGEDADKMSWFESKVLKPVNDALG</sequence>
<dbReference type="InterPro" id="IPR057869">
    <property type="entry name" value="HP1_YO34"/>
</dbReference>
<keyword evidence="3" id="KW-1185">Reference proteome</keyword>
<feature type="region of interest" description="Disordered" evidence="1">
    <location>
        <begin position="126"/>
        <end position="162"/>
    </location>
</feature>
<evidence type="ECO:0000256" key="1">
    <source>
        <dbReference type="SAM" id="MobiDB-lite"/>
    </source>
</evidence>
<evidence type="ECO:0000313" key="2">
    <source>
        <dbReference type="EMBL" id="OAT26529.1"/>
    </source>
</evidence>
<proteinExistence type="predicted"/>
<dbReference type="RefSeq" id="WP_064545631.1">
    <property type="nucleotide sequence ID" value="NZ_LXEQ01000045.1"/>
</dbReference>
<protein>
    <submittedName>
        <fullName evidence="2">Phage protein</fullName>
    </submittedName>
</protein>